<keyword evidence="8" id="KW-1185">Reference proteome</keyword>
<evidence type="ECO:0000313" key="8">
    <source>
        <dbReference type="Proteomes" id="UP000198767"/>
    </source>
</evidence>
<evidence type="ECO:0000256" key="3">
    <source>
        <dbReference type="ARBA" id="ARBA00022989"/>
    </source>
</evidence>
<evidence type="ECO:0000256" key="1">
    <source>
        <dbReference type="ARBA" id="ARBA00004141"/>
    </source>
</evidence>
<name>A0A1G5R301_9RHOB</name>
<dbReference type="Pfam" id="PF04138">
    <property type="entry name" value="GtrA_DPMS_TM"/>
    <property type="match status" value="1"/>
</dbReference>
<protein>
    <submittedName>
        <fullName evidence="7">GtrA-like protein</fullName>
    </submittedName>
</protein>
<accession>A0A1G5R301</accession>
<keyword evidence="2 5" id="KW-0812">Transmembrane</keyword>
<proteinExistence type="predicted"/>
<evidence type="ECO:0000256" key="4">
    <source>
        <dbReference type="ARBA" id="ARBA00023136"/>
    </source>
</evidence>
<feature type="transmembrane region" description="Helical" evidence="5">
    <location>
        <begin position="83"/>
        <end position="104"/>
    </location>
</feature>
<feature type="transmembrane region" description="Helical" evidence="5">
    <location>
        <begin position="19"/>
        <end position="41"/>
    </location>
</feature>
<evidence type="ECO:0000256" key="2">
    <source>
        <dbReference type="ARBA" id="ARBA00022692"/>
    </source>
</evidence>
<comment type="subcellular location">
    <subcellularLocation>
        <location evidence="1">Membrane</location>
        <topology evidence="1">Multi-pass membrane protein</topology>
    </subcellularLocation>
</comment>
<dbReference type="InterPro" id="IPR007267">
    <property type="entry name" value="GtrA_DPMS_TM"/>
</dbReference>
<sequence length="116" mass="12882">MLHYGIAISMLMLDMAVFWANWIGFLSAFGLGFVGHVFFTFHDCQTRKLSALTKYAFVSITSFLCGQSLLTVAMLFYRMPDDLALSLVIILTATINFVLSRNWAFAVASRPGKGAD</sequence>
<gene>
    <name evidence="7" type="ORF">SAMN04488118_107194</name>
</gene>
<dbReference type="STRING" id="1156985.SAMN04488118_107194"/>
<evidence type="ECO:0000256" key="5">
    <source>
        <dbReference type="SAM" id="Phobius"/>
    </source>
</evidence>
<dbReference type="GO" id="GO:0000271">
    <property type="term" value="P:polysaccharide biosynthetic process"/>
    <property type="evidence" value="ECO:0007669"/>
    <property type="project" value="InterPro"/>
</dbReference>
<dbReference type="Proteomes" id="UP000198767">
    <property type="component" value="Unassembled WGS sequence"/>
</dbReference>
<reference evidence="7 8" key="1">
    <citation type="submission" date="2016-10" db="EMBL/GenBank/DDBJ databases">
        <authorList>
            <person name="de Groot N.N."/>
        </authorList>
    </citation>
    <scope>NUCLEOTIDE SEQUENCE [LARGE SCALE GENOMIC DNA]</scope>
    <source>
        <strain evidence="7 8">U95</strain>
    </source>
</reference>
<organism evidence="7 8">
    <name type="scientific">Epibacterium ulvae</name>
    <dbReference type="NCBI Taxonomy" id="1156985"/>
    <lineage>
        <taxon>Bacteria</taxon>
        <taxon>Pseudomonadati</taxon>
        <taxon>Pseudomonadota</taxon>
        <taxon>Alphaproteobacteria</taxon>
        <taxon>Rhodobacterales</taxon>
        <taxon>Roseobacteraceae</taxon>
        <taxon>Epibacterium</taxon>
    </lineage>
</organism>
<keyword evidence="3 5" id="KW-1133">Transmembrane helix</keyword>
<feature type="transmembrane region" description="Helical" evidence="5">
    <location>
        <begin position="53"/>
        <end position="77"/>
    </location>
</feature>
<dbReference type="GO" id="GO:0016020">
    <property type="term" value="C:membrane"/>
    <property type="evidence" value="ECO:0007669"/>
    <property type="project" value="UniProtKB-SubCell"/>
</dbReference>
<dbReference type="AlphaFoldDB" id="A0A1G5R301"/>
<evidence type="ECO:0000313" key="7">
    <source>
        <dbReference type="EMBL" id="SCZ68190.1"/>
    </source>
</evidence>
<dbReference type="EMBL" id="FMWG01000007">
    <property type="protein sequence ID" value="SCZ68190.1"/>
    <property type="molecule type" value="Genomic_DNA"/>
</dbReference>
<evidence type="ECO:0000259" key="6">
    <source>
        <dbReference type="Pfam" id="PF04138"/>
    </source>
</evidence>
<keyword evidence="4 5" id="KW-0472">Membrane</keyword>
<feature type="domain" description="GtrA/DPMS transmembrane" evidence="6">
    <location>
        <begin position="2"/>
        <end position="105"/>
    </location>
</feature>